<dbReference type="OrthoDB" id="58570at2759"/>
<dbReference type="GeneID" id="62193810"/>
<evidence type="ECO:0000313" key="23">
    <source>
        <dbReference type="Proteomes" id="UP000662931"/>
    </source>
</evidence>
<keyword evidence="16" id="KW-0443">Lipid metabolism</keyword>
<dbReference type="GO" id="GO:0034496">
    <property type="term" value="P:multivesicular body membrane disassembly"/>
    <property type="evidence" value="ECO:0007669"/>
    <property type="project" value="TreeGrafter"/>
</dbReference>
<dbReference type="InterPro" id="IPR029058">
    <property type="entry name" value="AB_hydrolase_fold"/>
</dbReference>
<proteinExistence type="inferred from homology"/>
<organism evidence="22 23">
    <name type="scientific">Eeniella nana</name>
    <name type="common">Yeast</name>
    <name type="synonym">Brettanomyces nanus</name>
    <dbReference type="NCBI Taxonomy" id="13502"/>
    <lineage>
        <taxon>Eukaryota</taxon>
        <taxon>Fungi</taxon>
        <taxon>Dikarya</taxon>
        <taxon>Ascomycota</taxon>
        <taxon>Saccharomycotina</taxon>
        <taxon>Pichiomycetes</taxon>
        <taxon>Pichiales</taxon>
        <taxon>Pichiaceae</taxon>
        <taxon>Brettanomyces</taxon>
    </lineage>
</organism>
<evidence type="ECO:0000256" key="13">
    <source>
        <dbReference type="ARBA" id="ARBA00022968"/>
    </source>
</evidence>
<evidence type="ECO:0000256" key="10">
    <source>
        <dbReference type="ARBA" id="ARBA00022753"/>
    </source>
</evidence>
<name>A0A875S0Z1_EENNA</name>
<evidence type="ECO:0000256" key="20">
    <source>
        <dbReference type="ARBA" id="ARBA00029828"/>
    </source>
</evidence>
<dbReference type="GO" id="GO:0034727">
    <property type="term" value="P:piecemeal microautophagy of the nucleus"/>
    <property type="evidence" value="ECO:0007669"/>
    <property type="project" value="TreeGrafter"/>
</dbReference>
<gene>
    <name evidence="22" type="ORF">FOA43_000409</name>
</gene>
<keyword evidence="15" id="KW-0072">Autophagy</keyword>
<comment type="subcellular location">
    <subcellularLocation>
        <location evidence="3">Endosome</location>
        <location evidence="3">Multivesicular body membrane</location>
        <topology evidence="3">Single-pass type II membrane protein</topology>
    </subcellularLocation>
    <subcellularLocation>
        <location evidence="2">Prevacuolar compartment membrane</location>
        <topology evidence="2">Single-pass type II membrane protein</topology>
    </subcellularLocation>
</comment>
<dbReference type="GO" id="GO:0032585">
    <property type="term" value="C:multivesicular body membrane"/>
    <property type="evidence" value="ECO:0007669"/>
    <property type="project" value="UniProtKB-SubCell"/>
</dbReference>
<evidence type="ECO:0000313" key="22">
    <source>
        <dbReference type="EMBL" id="QPG73104.1"/>
    </source>
</evidence>
<dbReference type="GO" id="GO:0004806">
    <property type="term" value="F:triacylglycerol lipase activity"/>
    <property type="evidence" value="ECO:0007669"/>
    <property type="project" value="UniProtKB-EC"/>
</dbReference>
<keyword evidence="10" id="KW-0967">Endosome</keyword>
<dbReference type="AlphaFoldDB" id="A0A875S0Z1"/>
<keyword evidence="9" id="KW-0812">Transmembrane</keyword>
<dbReference type="GO" id="GO:0006660">
    <property type="term" value="P:phosphatidylserine catabolic process"/>
    <property type="evidence" value="ECO:0007669"/>
    <property type="project" value="TreeGrafter"/>
</dbReference>
<keyword evidence="11" id="KW-0378">Hydrolase</keyword>
<evidence type="ECO:0000256" key="18">
    <source>
        <dbReference type="ARBA" id="ARBA00023180"/>
    </source>
</evidence>
<dbReference type="GO" id="GO:0004620">
    <property type="term" value="F:phospholipase activity"/>
    <property type="evidence" value="ECO:0007669"/>
    <property type="project" value="TreeGrafter"/>
</dbReference>
<comment type="subunit">
    <text evidence="5">Binds to both phosphatidylinositol (PI) and phosphatidylinositol 3,5-bisphosphate (PIP2).</text>
</comment>
<evidence type="ECO:0000256" key="12">
    <source>
        <dbReference type="ARBA" id="ARBA00022963"/>
    </source>
</evidence>
<reference evidence="22" key="1">
    <citation type="submission" date="2020-10" db="EMBL/GenBank/DDBJ databases">
        <authorList>
            <person name="Roach M.J.R."/>
        </authorList>
    </citation>
    <scope>NUCLEOTIDE SEQUENCE</scope>
    <source>
        <strain evidence="22">CBS 1945</strain>
    </source>
</reference>
<dbReference type="KEGG" id="bnn:FOA43_000409"/>
<dbReference type="EC" id="3.1.1.3" evidence="6"/>
<dbReference type="InterPro" id="IPR050805">
    <property type="entry name" value="ATG15_Lipase"/>
</dbReference>
<dbReference type="PANTHER" id="PTHR47175">
    <property type="entry name" value="LIPASE ATG15-RELATED"/>
    <property type="match status" value="1"/>
</dbReference>
<evidence type="ECO:0000256" key="15">
    <source>
        <dbReference type="ARBA" id="ARBA00023006"/>
    </source>
</evidence>
<dbReference type="GO" id="GO:0046461">
    <property type="term" value="P:neutral lipid catabolic process"/>
    <property type="evidence" value="ECO:0007669"/>
    <property type="project" value="TreeGrafter"/>
</dbReference>
<evidence type="ECO:0000256" key="19">
    <source>
        <dbReference type="ARBA" id="ARBA00024663"/>
    </source>
</evidence>
<evidence type="ECO:0000256" key="14">
    <source>
        <dbReference type="ARBA" id="ARBA00022989"/>
    </source>
</evidence>
<keyword evidence="14" id="KW-1133">Transmembrane helix</keyword>
<dbReference type="RefSeq" id="XP_038776669.1">
    <property type="nucleotide sequence ID" value="XM_038920741.1"/>
</dbReference>
<keyword evidence="13" id="KW-0735">Signal-anchor</keyword>
<dbReference type="GO" id="GO:0005775">
    <property type="term" value="C:vacuolar lumen"/>
    <property type="evidence" value="ECO:0007669"/>
    <property type="project" value="TreeGrafter"/>
</dbReference>
<dbReference type="Gene3D" id="3.40.50.1820">
    <property type="entry name" value="alpha/beta hydrolase"/>
    <property type="match status" value="1"/>
</dbReference>
<evidence type="ECO:0000256" key="8">
    <source>
        <dbReference type="ARBA" id="ARBA00019241"/>
    </source>
</evidence>
<comment type="similarity">
    <text evidence="4">Belongs to the AB hydrolase superfamily. Lipase family.</text>
</comment>
<evidence type="ECO:0000256" key="6">
    <source>
        <dbReference type="ARBA" id="ARBA00013279"/>
    </source>
</evidence>
<evidence type="ECO:0000256" key="5">
    <source>
        <dbReference type="ARBA" id="ARBA00011137"/>
    </source>
</evidence>
<keyword evidence="23" id="KW-1185">Reference proteome</keyword>
<evidence type="ECO:0000256" key="4">
    <source>
        <dbReference type="ARBA" id="ARBA00010701"/>
    </source>
</evidence>
<dbReference type="Pfam" id="PF26363">
    <property type="entry name" value="Phospholipase-like"/>
    <property type="match status" value="1"/>
</dbReference>
<dbReference type="EMBL" id="CP064812">
    <property type="protein sequence ID" value="QPG73104.1"/>
    <property type="molecule type" value="Genomic_DNA"/>
</dbReference>
<feature type="compositionally biased region" description="Polar residues" evidence="21">
    <location>
        <begin position="435"/>
        <end position="447"/>
    </location>
</feature>
<sequence>MSNVLQMDDDYSSGHTSFALKHIFHNAADGHTHKRLDIDDQLLDSLNIKSDEPLSVTQQPFTHIFDMSSDTQSTIRMANRDPDFVESYLNYAFEARNESFIHLDWSEEQISIPNITDPETILNLAEMCSDAYAKLPSDPSWRDVGDHYKLGRGFGWKKGGVRGHVFVEKVPKLEGRRPPKVIIALKGTSASGIVISDDMDATGDDGETVDGDKLNDNLLFSCCCARVSSLWTTVCDCYEGSTYQCDETCIEREFRRPDRYYKAALDIYRNVSSEYPRSEIWITGHSLGGALASLVGRTYGLPAVTFESPGERLPTTRLHLPVPPGLPEEYEHIWHFGNTADPIFLGICNGASSSCNIAGYAMETQCHSGLVCTYDSVKDLGWHVNMLNHRLKNVIDNVLSVYNETAPCVRPPPCMDCYNWYFVDHSDEKYKAPIKSSSTPAGSTPTDDPSGGKCLKRTWYGRCYKWEGDGPE</sequence>
<feature type="region of interest" description="Disordered" evidence="21">
    <location>
        <begin position="433"/>
        <end position="456"/>
    </location>
</feature>
<dbReference type="PANTHER" id="PTHR47175:SF2">
    <property type="entry name" value="LIPASE ATG15-RELATED"/>
    <property type="match status" value="1"/>
</dbReference>
<dbReference type="SUPFAM" id="SSF53474">
    <property type="entry name" value="alpha/beta-Hydrolases"/>
    <property type="match status" value="1"/>
</dbReference>
<comment type="function">
    <text evidence="19">Lipase which is essential for lysis of subvacuolar cytoplasm to vacuole targeted bodies and intravacuolar autophagic bodies. Involved in the lysis of intravacuolar multivesicular body (MVB) vesicles. The intravacuolar membrane disintegration by ATG15 is critical to life span extension.</text>
</comment>
<evidence type="ECO:0000256" key="17">
    <source>
        <dbReference type="ARBA" id="ARBA00023136"/>
    </source>
</evidence>
<evidence type="ECO:0000256" key="11">
    <source>
        <dbReference type="ARBA" id="ARBA00022801"/>
    </source>
</evidence>
<evidence type="ECO:0000256" key="21">
    <source>
        <dbReference type="SAM" id="MobiDB-lite"/>
    </source>
</evidence>
<evidence type="ECO:0000256" key="7">
    <source>
        <dbReference type="ARBA" id="ARBA00018542"/>
    </source>
</evidence>
<evidence type="ECO:0000256" key="3">
    <source>
        <dbReference type="ARBA" id="ARBA00004343"/>
    </source>
</evidence>
<dbReference type="Proteomes" id="UP000662931">
    <property type="component" value="Chromosome 1"/>
</dbReference>
<keyword evidence="18" id="KW-0325">Glycoprotein</keyword>
<keyword evidence="17" id="KW-0472">Membrane</keyword>
<comment type="catalytic activity">
    <reaction evidence="1">
        <text>a triacylglycerol + H2O = a diacylglycerol + a fatty acid + H(+)</text>
        <dbReference type="Rhea" id="RHEA:12044"/>
        <dbReference type="ChEBI" id="CHEBI:15377"/>
        <dbReference type="ChEBI" id="CHEBI:15378"/>
        <dbReference type="ChEBI" id="CHEBI:17855"/>
        <dbReference type="ChEBI" id="CHEBI:18035"/>
        <dbReference type="ChEBI" id="CHEBI:28868"/>
        <dbReference type="EC" id="3.1.1.3"/>
    </reaction>
</comment>
<keyword evidence="12" id="KW-0442">Lipid degradation</keyword>
<evidence type="ECO:0000256" key="9">
    <source>
        <dbReference type="ARBA" id="ARBA00022692"/>
    </source>
</evidence>
<evidence type="ECO:0000256" key="2">
    <source>
        <dbReference type="ARBA" id="ARBA00004270"/>
    </source>
</evidence>
<protein>
    <recommendedName>
        <fullName evidence="7">Putative lipase ATG15</fullName>
        <ecNumber evidence="6">3.1.1.3</ecNumber>
    </recommendedName>
    <alternativeName>
        <fullName evidence="20">Autophagy-related protein 15</fullName>
    </alternativeName>
    <alternativeName>
        <fullName evidence="8">Putative lipase atg15</fullName>
    </alternativeName>
</protein>
<accession>A0A875S0Z1</accession>
<evidence type="ECO:0000256" key="16">
    <source>
        <dbReference type="ARBA" id="ARBA00023098"/>
    </source>
</evidence>
<evidence type="ECO:0000256" key="1">
    <source>
        <dbReference type="ARBA" id="ARBA00001024"/>
    </source>
</evidence>